<organism evidence="3 4">
    <name type="scientific">Bradyrhizobium canariense</name>
    <dbReference type="NCBI Taxonomy" id="255045"/>
    <lineage>
        <taxon>Bacteria</taxon>
        <taxon>Pseudomonadati</taxon>
        <taxon>Pseudomonadota</taxon>
        <taxon>Alphaproteobacteria</taxon>
        <taxon>Hyphomicrobiales</taxon>
        <taxon>Nitrobacteraceae</taxon>
        <taxon>Bradyrhizobium</taxon>
    </lineage>
</organism>
<dbReference type="InterPro" id="IPR040811">
    <property type="entry name" value="SLATT_4"/>
</dbReference>
<dbReference type="Pfam" id="PF18186">
    <property type="entry name" value="SLATT_4"/>
    <property type="match status" value="1"/>
</dbReference>
<dbReference type="NCBIfam" id="NF033632">
    <property type="entry name" value="SLATT_4"/>
    <property type="match status" value="1"/>
</dbReference>
<evidence type="ECO:0000313" key="4">
    <source>
        <dbReference type="Proteomes" id="UP000193553"/>
    </source>
</evidence>
<proteinExistence type="predicted"/>
<dbReference type="RefSeq" id="WP_085359197.1">
    <property type="nucleotide sequence ID" value="NZ_NAFD01000193.1"/>
</dbReference>
<dbReference type="Proteomes" id="UP000193553">
    <property type="component" value="Unassembled WGS sequence"/>
</dbReference>
<reference evidence="3 4" key="1">
    <citation type="submission" date="2017-03" db="EMBL/GenBank/DDBJ databases">
        <title>Whole genome sequences of fourteen strains of Bradyrhizobium canariense and one strain of Bradyrhizobium japonicum isolated from Lupinus (Papilionoideae: Genisteae) species in Algeria.</title>
        <authorList>
            <person name="Crovadore J."/>
            <person name="Chekireb D."/>
            <person name="Brachmann A."/>
            <person name="Chablais R."/>
            <person name="Cochard B."/>
            <person name="Lefort F."/>
        </authorList>
    </citation>
    <scope>NUCLEOTIDE SEQUENCE [LARGE SCALE GENOMIC DNA]</scope>
    <source>
        <strain evidence="3 4">UBMA195</strain>
    </source>
</reference>
<keyword evidence="1" id="KW-1133">Transmembrane helix</keyword>
<feature type="transmembrane region" description="Helical" evidence="1">
    <location>
        <begin position="48"/>
        <end position="66"/>
    </location>
</feature>
<accession>A0A1X3FDI8</accession>
<feature type="domain" description="SMODS and SLOG-associating 2TM effector" evidence="2">
    <location>
        <begin position="14"/>
        <end position="179"/>
    </location>
</feature>
<protein>
    <recommendedName>
        <fullName evidence="2">SMODS and SLOG-associating 2TM effector domain-containing protein</fullName>
    </recommendedName>
</protein>
<name>A0A1X3FDI8_9BRAD</name>
<evidence type="ECO:0000313" key="3">
    <source>
        <dbReference type="EMBL" id="OSJ03741.1"/>
    </source>
</evidence>
<evidence type="ECO:0000256" key="1">
    <source>
        <dbReference type="SAM" id="Phobius"/>
    </source>
</evidence>
<comment type="caution">
    <text evidence="3">The sequence shown here is derived from an EMBL/GenBank/DDBJ whole genome shotgun (WGS) entry which is preliminary data.</text>
</comment>
<sequence length="195" mass="21852">MVASIPGEDERYVLESQVRELYGRCAYTHKTHEKMAERASTRLWRVKWAQIVLSALTTGGAIGVLFDKASTIFPLATAALSISMLILNSYVKDLDPGQDAQIHRDTASDIWDVREAYLSLLTDIRDQAFSLDDLRSRRDKLQAQLHAIYKAAPHTNGKAYGEAQDALKNKEDLTFTDAEIDAFLPGPLKRTRSRA</sequence>
<evidence type="ECO:0000259" key="2">
    <source>
        <dbReference type="Pfam" id="PF18186"/>
    </source>
</evidence>
<keyword evidence="1" id="KW-0472">Membrane</keyword>
<gene>
    <name evidence="3" type="ORF">BSZ18_31020</name>
</gene>
<dbReference type="EMBL" id="NAFI01000186">
    <property type="protein sequence ID" value="OSJ03741.1"/>
    <property type="molecule type" value="Genomic_DNA"/>
</dbReference>
<dbReference type="AlphaFoldDB" id="A0A1X3FDI8"/>
<feature type="transmembrane region" description="Helical" evidence="1">
    <location>
        <begin position="72"/>
        <end position="91"/>
    </location>
</feature>
<dbReference type="OrthoDB" id="1099722at2"/>
<keyword evidence="1" id="KW-0812">Transmembrane</keyword>